<dbReference type="RefSeq" id="WP_086898582.1">
    <property type="nucleotide sequence ID" value="NZ_CP022699.1"/>
</dbReference>
<dbReference type="SUPFAM" id="SSF47598">
    <property type="entry name" value="Ribbon-helix-helix"/>
    <property type="match status" value="1"/>
</dbReference>
<protein>
    <submittedName>
        <fullName evidence="3">Arc family DNA-binding protein</fullName>
    </submittedName>
</protein>
<dbReference type="InterPro" id="IPR005569">
    <property type="entry name" value="Arc_DNA-bd_dom"/>
</dbReference>
<evidence type="ECO:0000259" key="2">
    <source>
        <dbReference type="Pfam" id="PF03869"/>
    </source>
</evidence>
<accession>A0A291PGD4</accession>
<feature type="coiled-coil region" evidence="1">
    <location>
        <begin position="97"/>
        <end position="124"/>
    </location>
</feature>
<dbReference type="Gene3D" id="1.10.1220.10">
    <property type="entry name" value="Met repressor-like"/>
    <property type="match status" value="1"/>
</dbReference>
<reference evidence="3 4" key="1">
    <citation type="submission" date="2017-08" db="EMBL/GenBank/DDBJ databases">
        <title>Complete Genome Sequence of Acetobacter tropicalis Oregon-R-modENCODE STRAIN BDGP1, an acetic acid bacterium isolated from Drosophila melanogaster gut.</title>
        <authorList>
            <person name="Wan K.H."/>
            <person name="Yu C."/>
            <person name="Park S."/>
            <person name="Hammonds A.S."/>
            <person name="Booth B.W."/>
            <person name="Celniker S.E."/>
        </authorList>
    </citation>
    <scope>NUCLEOTIDE SEQUENCE [LARGE SCALE GENOMIC DNA]</scope>
    <source>
        <strain evidence="3 4">BDGP1</strain>
    </source>
</reference>
<evidence type="ECO:0000313" key="4">
    <source>
        <dbReference type="Proteomes" id="UP000220394"/>
    </source>
</evidence>
<feature type="domain" description="Arc-like DNA binding" evidence="2">
    <location>
        <begin position="4"/>
        <end position="40"/>
    </location>
</feature>
<organism evidence="3 4">
    <name type="scientific">Acetobacter tropicalis</name>
    <dbReference type="NCBI Taxonomy" id="104102"/>
    <lineage>
        <taxon>Bacteria</taxon>
        <taxon>Pseudomonadati</taxon>
        <taxon>Pseudomonadota</taxon>
        <taxon>Alphaproteobacteria</taxon>
        <taxon>Acetobacterales</taxon>
        <taxon>Acetobacteraceae</taxon>
        <taxon>Acetobacter</taxon>
    </lineage>
</organism>
<evidence type="ECO:0000313" key="3">
    <source>
        <dbReference type="EMBL" id="ATJ90447.1"/>
    </source>
</evidence>
<dbReference type="Pfam" id="PF03869">
    <property type="entry name" value="Arc"/>
    <property type="match status" value="1"/>
</dbReference>
<dbReference type="InterPro" id="IPR010985">
    <property type="entry name" value="Ribbon_hlx_hlx"/>
</dbReference>
<dbReference type="EMBL" id="CP022699">
    <property type="protein sequence ID" value="ATJ90447.1"/>
    <property type="molecule type" value="Genomic_DNA"/>
</dbReference>
<dbReference type="GO" id="GO:0006355">
    <property type="term" value="P:regulation of DNA-templated transcription"/>
    <property type="evidence" value="ECO:0007669"/>
    <property type="project" value="InterPro"/>
</dbReference>
<dbReference type="AlphaFoldDB" id="A0A291PGD4"/>
<dbReference type="KEGG" id="ato:CIW82_06840"/>
<evidence type="ECO:0000256" key="1">
    <source>
        <dbReference type="SAM" id="Coils"/>
    </source>
</evidence>
<sequence length="127" mass="14678">MSESDSQFRIRLPSPLKAKVEKSAADNGRSLNSEIVIRLAREPTDNGKLMDFLREEAAELEAQIPGIKWELDQAHKRLGEMITTLTETDQPVTDDKIALLQTQTRFYRARLEEAESRLRRIRRVIEE</sequence>
<keyword evidence="3" id="KW-0238">DNA-binding</keyword>
<name>A0A291PGD4_9PROT</name>
<keyword evidence="1" id="KW-0175">Coiled coil</keyword>
<dbReference type="GO" id="GO:0003677">
    <property type="term" value="F:DNA binding"/>
    <property type="evidence" value="ECO:0007669"/>
    <property type="project" value="UniProtKB-KW"/>
</dbReference>
<gene>
    <name evidence="3" type="ORF">CIW82_06840</name>
</gene>
<dbReference type="Proteomes" id="UP000220394">
    <property type="component" value="Chromosome"/>
</dbReference>
<dbReference type="InterPro" id="IPR013321">
    <property type="entry name" value="Arc_rbn_hlx_hlx"/>
</dbReference>
<proteinExistence type="predicted"/>